<proteinExistence type="predicted"/>
<gene>
    <name evidence="2" type="ORF">H5410_040993</name>
</gene>
<sequence length="160" mass="17656">MAEFDYEMGHCAGGAFEELRRRGVIHWLAKYILCEMAACENGLLVWASRSDIDFCGQVLLDSGVPIWHCDRLVHPTGALDIGLIRDEANIAAPRREPQVESSKIRGVDGHTTTNHPALDAKVVVESRLEWKREDGGYDGPGRSVNNRLGALRVLGDQPGH</sequence>
<dbReference type="AlphaFoldDB" id="A0A9J5XSE6"/>
<organism evidence="2 3">
    <name type="scientific">Solanum commersonii</name>
    <name type="common">Commerson's wild potato</name>
    <name type="synonym">Commerson's nightshade</name>
    <dbReference type="NCBI Taxonomy" id="4109"/>
    <lineage>
        <taxon>Eukaryota</taxon>
        <taxon>Viridiplantae</taxon>
        <taxon>Streptophyta</taxon>
        <taxon>Embryophyta</taxon>
        <taxon>Tracheophyta</taxon>
        <taxon>Spermatophyta</taxon>
        <taxon>Magnoliopsida</taxon>
        <taxon>eudicotyledons</taxon>
        <taxon>Gunneridae</taxon>
        <taxon>Pentapetalae</taxon>
        <taxon>asterids</taxon>
        <taxon>lamiids</taxon>
        <taxon>Solanales</taxon>
        <taxon>Solanaceae</taxon>
        <taxon>Solanoideae</taxon>
        <taxon>Solaneae</taxon>
        <taxon>Solanum</taxon>
    </lineage>
</organism>
<evidence type="ECO:0000313" key="3">
    <source>
        <dbReference type="Proteomes" id="UP000824120"/>
    </source>
</evidence>
<reference evidence="2 3" key="1">
    <citation type="submission" date="2020-09" db="EMBL/GenBank/DDBJ databases">
        <title>De no assembly of potato wild relative species, Solanum commersonii.</title>
        <authorList>
            <person name="Cho K."/>
        </authorList>
    </citation>
    <scope>NUCLEOTIDE SEQUENCE [LARGE SCALE GENOMIC DNA]</scope>
    <source>
        <strain evidence="2">LZ3.2</strain>
        <tissue evidence="2">Leaf</tissue>
    </source>
</reference>
<evidence type="ECO:0000313" key="2">
    <source>
        <dbReference type="EMBL" id="KAG5590479.1"/>
    </source>
</evidence>
<evidence type="ECO:0000256" key="1">
    <source>
        <dbReference type="SAM" id="MobiDB-lite"/>
    </source>
</evidence>
<keyword evidence="3" id="KW-1185">Reference proteome</keyword>
<feature type="compositionally biased region" description="Basic and acidic residues" evidence="1">
    <location>
        <begin position="94"/>
        <end position="108"/>
    </location>
</feature>
<comment type="caution">
    <text evidence="2">The sequence shown here is derived from an EMBL/GenBank/DDBJ whole genome shotgun (WGS) entry which is preliminary data.</text>
</comment>
<protein>
    <submittedName>
        <fullName evidence="2">Uncharacterized protein</fullName>
    </submittedName>
</protein>
<dbReference type="EMBL" id="JACXVP010000008">
    <property type="protein sequence ID" value="KAG5590479.1"/>
    <property type="molecule type" value="Genomic_DNA"/>
</dbReference>
<dbReference type="Proteomes" id="UP000824120">
    <property type="component" value="Chromosome 8"/>
</dbReference>
<name>A0A9J5XSE6_SOLCO</name>
<feature type="region of interest" description="Disordered" evidence="1">
    <location>
        <begin position="94"/>
        <end position="115"/>
    </location>
</feature>
<accession>A0A9J5XSE6</accession>